<proteinExistence type="predicted"/>
<gene>
    <name evidence="1" type="ORF">TWF481_001564</name>
</gene>
<organism evidence="1 2">
    <name type="scientific">Arthrobotrys musiformis</name>
    <dbReference type="NCBI Taxonomy" id="47236"/>
    <lineage>
        <taxon>Eukaryota</taxon>
        <taxon>Fungi</taxon>
        <taxon>Dikarya</taxon>
        <taxon>Ascomycota</taxon>
        <taxon>Pezizomycotina</taxon>
        <taxon>Orbiliomycetes</taxon>
        <taxon>Orbiliales</taxon>
        <taxon>Orbiliaceae</taxon>
        <taxon>Arthrobotrys</taxon>
    </lineage>
</organism>
<evidence type="ECO:0008006" key="3">
    <source>
        <dbReference type="Google" id="ProtNLM"/>
    </source>
</evidence>
<name>A0AAV9VV77_9PEZI</name>
<sequence>MDVSPSKDLFRAKRQDYDLQAQDDTNTDHHDISTDADEPIEEIYHLTLSHFYPSQCVSLLQRSMGIALDSPLVQSKAKRSPKPFVLNFNRQDQVKGAGSLRNYIILGSRPTYPFALITFLRQVRYNPFDPWQYDLPEPPYPADPASILYWDLDVNTQLLIPRHPAGGQQPVASRRPIADLDLMRIHSAWDIQRDEFVQTIVWCNSTGLENRIFELRYGNEVGSVEILKDLEAYVCFCGCGLGVKEDAHVKIFLKSGMIFWFPYEKKKIPENTPHFRYIRNEHKDGTPFIYLDLSTRTKQEMEKYVKDTEIDIRPIDLCVLDRQQALRFKGSRDHANWYSTSHVLFLFAEWSTRKIFHITYRVNGLEMTVDAIRVARLKDEDRKRLAINHTHDCTKLSADLPIKHYPKWSCSDQSLSKMVLDELDVELKLDFLPNWLQDPDNIEAGNVNEMNNLMQNSTLV</sequence>
<dbReference type="Proteomes" id="UP001370758">
    <property type="component" value="Unassembled WGS sequence"/>
</dbReference>
<dbReference type="AlphaFoldDB" id="A0AAV9VV77"/>
<accession>A0AAV9VV77</accession>
<evidence type="ECO:0000313" key="2">
    <source>
        <dbReference type="Proteomes" id="UP001370758"/>
    </source>
</evidence>
<comment type="caution">
    <text evidence="1">The sequence shown here is derived from an EMBL/GenBank/DDBJ whole genome shotgun (WGS) entry which is preliminary data.</text>
</comment>
<reference evidence="1 2" key="1">
    <citation type="submission" date="2023-08" db="EMBL/GenBank/DDBJ databases">
        <authorList>
            <person name="Palmer J.M."/>
        </authorList>
    </citation>
    <scope>NUCLEOTIDE SEQUENCE [LARGE SCALE GENOMIC DNA]</scope>
    <source>
        <strain evidence="1 2">TWF481</strain>
    </source>
</reference>
<dbReference type="EMBL" id="JAVHJL010000010">
    <property type="protein sequence ID" value="KAK6496563.1"/>
    <property type="molecule type" value="Genomic_DNA"/>
</dbReference>
<keyword evidence="2" id="KW-1185">Reference proteome</keyword>
<evidence type="ECO:0000313" key="1">
    <source>
        <dbReference type="EMBL" id="KAK6496563.1"/>
    </source>
</evidence>
<protein>
    <recommendedName>
        <fullName evidence="3">HNH nuclease domain-containing protein</fullName>
    </recommendedName>
</protein>